<accession>A0A1E5T8G0</accession>
<dbReference type="SUPFAM" id="SSF82185">
    <property type="entry name" value="Histone H3 K4-specific methyltransferase SET7/9 N-terminal domain"/>
    <property type="match status" value="2"/>
</dbReference>
<dbReference type="Gene3D" id="3.90.930.1">
    <property type="match status" value="1"/>
</dbReference>
<organism evidence="1 2">
    <name type="scientific">Flavivirga aquatica</name>
    <dbReference type="NCBI Taxonomy" id="1849968"/>
    <lineage>
        <taxon>Bacteria</taxon>
        <taxon>Pseudomonadati</taxon>
        <taxon>Bacteroidota</taxon>
        <taxon>Flavobacteriia</taxon>
        <taxon>Flavobacteriales</taxon>
        <taxon>Flavobacteriaceae</taxon>
        <taxon>Flavivirga</taxon>
    </lineage>
</organism>
<dbReference type="PROSITE" id="PS51257">
    <property type="entry name" value="PROKAR_LIPOPROTEIN"/>
    <property type="match status" value="1"/>
</dbReference>
<name>A0A1E5T8G0_9FLAO</name>
<gene>
    <name evidence="1" type="ORF">A8C32_17525</name>
</gene>
<protein>
    <recommendedName>
        <fullName evidence="3">Membrane-binding protein</fullName>
    </recommendedName>
</protein>
<keyword evidence="2" id="KW-1185">Reference proteome</keyword>
<evidence type="ECO:0000313" key="1">
    <source>
        <dbReference type="EMBL" id="OEK07597.1"/>
    </source>
</evidence>
<proteinExistence type="predicted"/>
<sequence>MLQSLKYLALFICLFYSCNSAERSRKTLDVLDSNLRLENGVLFYKKTPFNGELVAKYENEKLKSKIEYLGGRKHGYEKQWYDDGTKFMERYYSKGFKTGTHKAWWHNGILKFEYHFNNKGEYHGSVKEWYKTGQLFRKFNYKKGKEVGSQRLWKIDGAIKANYEVVNGERYGLIGLKKCYKVTVNSDDITLQAGM</sequence>
<dbReference type="RefSeq" id="WP_069830725.1">
    <property type="nucleotide sequence ID" value="NZ_MDJD01000047.1"/>
</dbReference>
<evidence type="ECO:0008006" key="3">
    <source>
        <dbReference type="Google" id="ProtNLM"/>
    </source>
</evidence>
<dbReference type="AlphaFoldDB" id="A0A1E5T8G0"/>
<dbReference type="EMBL" id="MDJD01000047">
    <property type="protein sequence ID" value="OEK07597.1"/>
    <property type="molecule type" value="Genomic_DNA"/>
</dbReference>
<comment type="caution">
    <text evidence="1">The sequence shown here is derived from an EMBL/GenBank/DDBJ whole genome shotgun (WGS) entry which is preliminary data.</text>
</comment>
<dbReference type="Proteomes" id="UP000095713">
    <property type="component" value="Unassembled WGS sequence"/>
</dbReference>
<evidence type="ECO:0000313" key="2">
    <source>
        <dbReference type="Proteomes" id="UP000095713"/>
    </source>
</evidence>
<reference evidence="1 2" key="1">
    <citation type="submission" date="2016-05" db="EMBL/GenBank/DDBJ databases">
        <title>Draft Genome Sequence of Algibacter sp. Strain SK-16 Isolated from the Surface Water of Aburatsubo Inlet.</title>
        <authorList>
            <person name="Wong S.-K."/>
            <person name="Yoshizawa S."/>
            <person name="Nakajima Y."/>
            <person name="Ogura Y."/>
            <person name="Tetsuya H."/>
            <person name="Hamasaki K."/>
        </authorList>
    </citation>
    <scope>NUCLEOTIDE SEQUENCE [LARGE SCALE GENOMIC DNA]</scope>
    <source>
        <strain evidence="1 2">SK-16</strain>
    </source>
</reference>
<dbReference type="InterPro" id="IPR011652">
    <property type="entry name" value="MORN_2"/>
</dbReference>
<dbReference type="STRING" id="1849968.A8C32_17525"/>
<dbReference type="Pfam" id="PF07661">
    <property type="entry name" value="MORN_2"/>
    <property type="match status" value="2"/>
</dbReference>
<dbReference type="OrthoDB" id="6334863at2"/>